<keyword evidence="2" id="KW-1185">Reference proteome</keyword>
<dbReference type="OrthoDB" id="275225at2"/>
<name>A0A0L6JJG8_9FIRM</name>
<protein>
    <submittedName>
        <fullName evidence="1">Uncharacterized protein</fullName>
    </submittedName>
</protein>
<dbReference type="EMBL" id="LGTC01000001">
    <property type="protein sequence ID" value="KNY25899.1"/>
    <property type="molecule type" value="Genomic_DNA"/>
</dbReference>
<reference evidence="2" key="1">
    <citation type="submission" date="2015-07" db="EMBL/GenBank/DDBJ databases">
        <title>Near-Complete Genome Sequence of the Cellulolytic Bacterium Bacteroides (Pseudobacteroides) cellulosolvens ATCC 35603.</title>
        <authorList>
            <person name="Dassa B."/>
            <person name="Utturkar S.M."/>
            <person name="Klingeman D.M."/>
            <person name="Hurt R.A."/>
            <person name="Keller M."/>
            <person name="Xu J."/>
            <person name="Reddy Y.H.K."/>
            <person name="Borovok I."/>
            <person name="Grinberg I.R."/>
            <person name="Lamed R."/>
            <person name="Zhivin O."/>
            <person name="Bayer E.A."/>
            <person name="Brown S.D."/>
        </authorList>
    </citation>
    <scope>NUCLEOTIDE SEQUENCE [LARGE SCALE GENOMIC DNA]</scope>
    <source>
        <strain evidence="2">DSM 2933</strain>
    </source>
</reference>
<accession>A0A0L6JJG8</accession>
<organism evidence="1 2">
    <name type="scientific">Pseudobacteroides cellulosolvens ATCC 35603 = DSM 2933</name>
    <dbReference type="NCBI Taxonomy" id="398512"/>
    <lineage>
        <taxon>Bacteria</taxon>
        <taxon>Bacillati</taxon>
        <taxon>Bacillota</taxon>
        <taxon>Clostridia</taxon>
        <taxon>Eubacteriales</taxon>
        <taxon>Oscillospiraceae</taxon>
        <taxon>Pseudobacteroides</taxon>
    </lineage>
</organism>
<comment type="caution">
    <text evidence="1">The sequence shown here is derived from an EMBL/GenBank/DDBJ whole genome shotgun (WGS) entry which is preliminary data.</text>
</comment>
<proteinExistence type="predicted"/>
<dbReference type="STRING" id="398512.Bccel_1159"/>
<dbReference type="AlphaFoldDB" id="A0A0L6JJG8"/>
<sequence length="102" mass="12128">MDELTRYIFNSYSNLMTIQENMAWRYFLFKANGQMDSAKSLESNIHISALIILGEDGFYSYVKDRILKEHSDVIIFNYCPKCRSLTRTPRAKQCLKCKYNWH</sequence>
<gene>
    <name evidence="1" type="ORF">Bccel_1159</name>
</gene>
<evidence type="ECO:0000313" key="2">
    <source>
        <dbReference type="Proteomes" id="UP000036923"/>
    </source>
</evidence>
<dbReference type="RefSeq" id="WP_036940644.1">
    <property type="nucleotide sequence ID" value="NZ_JQKC01000013.1"/>
</dbReference>
<dbReference type="Proteomes" id="UP000036923">
    <property type="component" value="Unassembled WGS sequence"/>
</dbReference>
<evidence type="ECO:0000313" key="1">
    <source>
        <dbReference type="EMBL" id="KNY25899.1"/>
    </source>
</evidence>